<feature type="region of interest" description="Disordered" evidence="1">
    <location>
        <begin position="157"/>
        <end position="180"/>
    </location>
</feature>
<accession>A0ABQ4QNG2</accession>
<proteinExistence type="predicted"/>
<evidence type="ECO:0008006" key="4">
    <source>
        <dbReference type="Google" id="ProtNLM"/>
    </source>
</evidence>
<sequence length="496" mass="51010">MPTYRVPRPAINTDSFNEGLGALGKAFAPPTGAETYAYQKAATDKANASRIAELYAQAGDANLDTTVFDRRAGIAGAYSPNQSMTAVNANNATTLRTNAADNARALQTNNADNQSKLAIAYAAPVTAKEGETVYLSQQTSAATGLPRTVSGAFTLKPDQKSVLPDGRELQGNESPPSLEQAKAADYGRMTPELRQAIVFGSTPTPSVQGANGPVITTAPQSIGQAPAPAAVAPSNVSRLQAERAALQAHDPNDPRVAELSSAIAADGRGATPDAYRDTSDRALATRHDEIAKAGAAAGAMNGNLDRLEGLLSDVPTGALADRKLQVARYAQDLGLGDVASSLTGGKLDQAQAANAIVQRLAPGLRVPGSGAQSDRELKNFIDSLPSLGNTPGGNRIIVETLRAAARQQQQAAEIARQSQAGTLDKYEADRRIAALSSPFARFAGGTADATSSTPGASSAAVSRAAAPVQVSSPAEARRLPSGTEIILPDGTTGRVP</sequence>
<organism evidence="2 3">
    <name type="scientific">Methylobacterium cerastii</name>
    <dbReference type="NCBI Taxonomy" id="932741"/>
    <lineage>
        <taxon>Bacteria</taxon>
        <taxon>Pseudomonadati</taxon>
        <taxon>Pseudomonadota</taxon>
        <taxon>Alphaproteobacteria</taxon>
        <taxon>Hyphomicrobiales</taxon>
        <taxon>Methylobacteriaceae</taxon>
        <taxon>Methylobacterium</taxon>
    </lineage>
</organism>
<reference evidence="2 3" key="1">
    <citation type="journal article" date="2021" name="Front. Microbiol.">
        <title>Comprehensive Comparative Genomics and Phenotyping of Methylobacterium Species.</title>
        <authorList>
            <person name="Alessa O."/>
            <person name="Ogura Y."/>
            <person name="Fujitani Y."/>
            <person name="Takami H."/>
            <person name="Hayashi T."/>
            <person name="Sahin N."/>
            <person name="Tani A."/>
        </authorList>
    </citation>
    <scope>NUCLEOTIDE SEQUENCE [LARGE SCALE GENOMIC DNA]</scope>
    <source>
        <strain evidence="2 3">DSM 23679</strain>
    </source>
</reference>
<evidence type="ECO:0000313" key="3">
    <source>
        <dbReference type="Proteomes" id="UP001055117"/>
    </source>
</evidence>
<dbReference type="Proteomes" id="UP001055117">
    <property type="component" value="Unassembled WGS sequence"/>
</dbReference>
<comment type="caution">
    <text evidence="2">The sequence shown here is derived from an EMBL/GenBank/DDBJ whole genome shotgun (WGS) entry which is preliminary data.</text>
</comment>
<gene>
    <name evidence="2" type="ORF">AFCDBAGC_4685</name>
</gene>
<evidence type="ECO:0000313" key="2">
    <source>
        <dbReference type="EMBL" id="GJD46801.1"/>
    </source>
</evidence>
<name>A0ABQ4QNG2_9HYPH</name>
<feature type="compositionally biased region" description="Low complexity" evidence="1">
    <location>
        <begin position="444"/>
        <end position="474"/>
    </location>
</feature>
<protein>
    <recommendedName>
        <fullName evidence="4">Peptidoglycan-binding protein</fullName>
    </recommendedName>
</protein>
<dbReference type="EMBL" id="BPQG01000095">
    <property type="protein sequence ID" value="GJD46801.1"/>
    <property type="molecule type" value="Genomic_DNA"/>
</dbReference>
<feature type="region of interest" description="Disordered" evidence="1">
    <location>
        <begin position="444"/>
        <end position="496"/>
    </location>
</feature>
<keyword evidence="3" id="KW-1185">Reference proteome</keyword>
<evidence type="ECO:0000256" key="1">
    <source>
        <dbReference type="SAM" id="MobiDB-lite"/>
    </source>
</evidence>